<dbReference type="RefSeq" id="WP_215822079.1">
    <property type="nucleotide sequence ID" value="NZ_JAGSOY010000105.1"/>
</dbReference>
<gene>
    <name evidence="1" type="ORF">KCG35_22335</name>
</gene>
<name>A0ABS5ZIP5_9GAMM</name>
<evidence type="ECO:0000313" key="2">
    <source>
        <dbReference type="Proteomes" id="UP000690515"/>
    </source>
</evidence>
<keyword evidence="2" id="KW-1185">Reference proteome</keyword>
<sequence>MKKTFGLLLIILLVSNLISCASINGRTAHYYTYPFITTREGTITLGVEFLAFIVPMLIDGTFSAVLDTILLPYDATQCIYRNSQ</sequence>
<dbReference type="Pfam" id="PF07119">
    <property type="entry name" value="DUF1375"/>
    <property type="match status" value="1"/>
</dbReference>
<dbReference type="EMBL" id="JAGSOY010000105">
    <property type="protein sequence ID" value="MBU2713795.1"/>
    <property type="molecule type" value="Genomic_DNA"/>
</dbReference>
<accession>A0ABS5ZIP5</accession>
<organism evidence="1 2">
    <name type="scientific">Zooshikella harenae</name>
    <dbReference type="NCBI Taxonomy" id="2827238"/>
    <lineage>
        <taxon>Bacteria</taxon>
        <taxon>Pseudomonadati</taxon>
        <taxon>Pseudomonadota</taxon>
        <taxon>Gammaproteobacteria</taxon>
        <taxon>Oceanospirillales</taxon>
        <taxon>Zooshikellaceae</taxon>
        <taxon>Zooshikella</taxon>
    </lineage>
</organism>
<comment type="caution">
    <text evidence="1">The sequence shown here is derived from an EMBL/GenBank/DDBJ whole genome shotgun (WGS) entry which is preliminary data.</text>
</comment>
<dbReference type="Proteomes" id="UP000690515">
    <property type="component" value="Unassembled WGS sequence"/>
</dbReference>
<protein>
    <submittedName>
        <fullName evidence="1">YceK/YidQ family lipoprotein</fullName>
    </submittedName>
</protein>
<evidence type="ECO:0000313" key="1">
    <source>
        <dbReference type="EMBL" id="MBU2713795.1"/>
    </source>
</evidence>
<proteinExistence type="predicted"/>
<dbReference type="InterPro" id="IPR010780">
    <property type="entry name" value="DUF1375"/>
</dbReference>
<reference evidence="1 2" key="1">
    <citation type="submission" date="2021-04" db="EMBL/GenBank/DDBJ databases">
        <authorList>
            <person name="Pira H."/>
            <person name="Risdian C."/>
            <person name="Wink J."/>
        </authorList>
    </citation>
    <scope>NUCLEOTIDE SEQUENCE [LARGE SCALE GENOMIC DNA]</scope>
    <source>
        <strain evidence="1 2">WH53</strain>
    </source>
</reference>
<keyword evidence="1" id="KW-0449">Lipoprotein</keyword>